<evidence type="ECO:0000256" key="2">
    <source>
        <dbReference type="ARBA" id="ARBA00022723"/>
    </source>
</evidence>
<sequence>MVERVIVNEVGPRDGLQSQGKTLSVAQRLEMIQVLLDTGIRSVEVGSFVSPKAVPQMAGTDELFAQLPMADQVAYSALIPNAKGYELAKAAGVKSVAVVLSATETMNQRNIRMSLDETTAVCTELMQRAREDGLEARAYVAVAFECPFEGVTPAERVISLTQRMFDAGADKVIIADTIGAANPLAVRKVLTPLQAFSEAGRLSCHFHDTRGMALANVLASLQAGVREFDSSIGGLGGCPFSPGATGNLATEDLVLMLNAMGFETGIDSLALVEAVKRIEALTETALGGHSFRWLQRQVAQGVKHA</sequence>
<dbReference type="CDD" id="cd07938">
    <property type="entry name" value="DRE_TIM_HMGL"/>
    <property type="match status" value="1"/>
</dbReference>
<feature type="domain" description="Pyruvate carboxyltransferase" evidence="4">
    <location>
        <begin position="5"/>
        <end position="272"/>
    </location>
</feature>
<dbReference type="PANTHER" id="PTHR42738:SF7">
    <property type="entry name" value="HYDROXYMETHYLGLUTARYL-COA LYASE"/>
    <property type="match status" value="1"/>
</dbReference>
<dbReference type="NCBIfam" id="NF004283">
    <property type="entry name" value="PRK05692.1"/>
    <property type="match status" value="1"/>
</dbReference>
<dbReference type="Proteomes" id="UP001476583">
    <property type="component" value="Chromosome"/>
</dbReference>
<gene>
    <name evidence="5" type="ORF">WG219_00235</name>
</gene>
<evidence type="ECO:0000313" key="5">
    <source>
        <dbReference type="EMBL" id="WXL25956.1"/>
    </source>
</evidence>
<dbReference type="SUPFAM" id="SSF51569">
    <property type="entry name" value="Aldolase"/>
    <property type="match status" value="1"/>
</dbReference>
<dbReference type="PANTHER" id="PTHR42738">
    <property type="entry name" value="HYDROXYMETHYLGLUTARYL-COA LYASE"/>
    <property type="match status" value="1"/>
</dbReference>
<dbReference type="InterPro" id="IPR013785">
    <property type="entry name" value="Aldolase_TIM"/>
</dbReference>
<keyword evidence="6" id="KW-1185">Reference proteome</keyword>
<keyword evidence="3 5" id="KW-0456">Lyase</keyword>
<proteinExistence type="inferred from homology"/>
<dbReference type="GO" id="GO:0016829">
    <property type="term" value="F:lyase activity"/>
    <property type="evidence" value="ECO:0007669"/>
    <property type="project" value="UniProtKB-KW"/>
</dbReference>
<dbReference type="InterPro" id="IPR043594">
    <property type="entry name" value="HMGL"/>
</dbReference>
<name>A0ABZ2RMQ7_ECTME</name>
<keyword evidence="2" id="KW-0479">Metal-binding</keyword>
<accession>A0ABZ2RMQ7</accession>
<evidence type="ECO:0000256" key="3">
    <source>
        <dbReference type="ARBA" id="ARBA00023239"/>
    </source>
</evidence>
<evidence type="ECO:0000313" key="6">
    <source>
        <dbReference type="Proteomes" id="UP001476583"/>
    </source>
</evidence>
<evidence type="ECO:0000256" key="1">
    <source>
        <dbReference type="ARBA" id="ARBA00009405"/>
    </source>
</evidence>
<evidence type="ECO:0000259" key="4">
    <source>
        <dbReference type="PROSITE" id="PS50991"/>
    </source>
</evidence>
<dbReference type="Pfam" id="PF00682">
    <property type="entry name" value="HMGL-like"/>
    <property type="match status" value="1"/>
</dbReference>
<dbReference type="InterPro" id="IPR000891">
    <property type="entry name" value="PYR_CT"/>
</dbReference>
<dbReference type="PROSITE" id="PS50991">
    <property type="entry name" value="PYR_CT"/>
    <property type="match status" value="1"/>
</dbReference>
<organism evidence="5 6">
    <name type="scientific">Ectopseudomonas mendocina</name>
    <name type="common">Pseudomonas mendocina</name>
    <dbReference type="NCBI Taxonomy" id="300"/>
    <lineage>
        <taxon>Bacteria</taxon>
        <taxon>Pseudomonadati</taxon>
        <taxon>Pseudomonadota</taxon>
        <taxon>Gammaproteobacteria</taxon>
        <taxon>Pseudomonadales</taxon>
        <taxon>Pseudomonadaceae</taxon>
        <taxon>Ectopseudomonas</taxon>
    </lineage>
</organism>
<dbReference type="EMBL" id="CP148074">
    <property type="protein sequence ID" value="WXL25956.1"/>
    <property type="molecule type" value="Genomic_DNA"/>
</dbReference>
<reference evidence="5 6" key="1">
    <citation type="submission" date="2024-03" db="EMBL/GenBank/DDBJ databases">
        <title>Complete genome of BD2.</title>
        <authorList>
            <person name="Cao G."/>
        </authorList>
    </citation>
    <scope>NUCLEOTIDE SEQUENCE [LARGE SCALE GENOMIC DNA]</scope>
    <source>
        <strain evidence="5 6">BD2</strain>
    </source>
</reference>
<dbReference type="Gene3D" id="3.20.20.70">
    <property type="entry name" value="Aldolase class I"/>
    <property type="match status" value="1"/>
</dbReference>
<protein>
    <submittedName>
        <fullName evidence="5">Hydroxymethylglutaryl-CoA lyase</fullName>
    </submittedName>
</protein>
<comment type="similarity">
    <text evidence="1">Belongs to the HMG-CoA lyase family.</text>
</comment>